<dbReference type="CDD" id="cd06257">
    <property type="entry name" value="DnaJ"/>
    <property type="match status" value="1"/>
</dbReference>
<evidence type="ECO:0000256" key="6">
    <source>
        <dbReference type="ARBA" id="ARBA00024193"/>
    </source>
</evidence>
<evidence type="ECO:0000256" key="7">
    <source>
        <dbReference type="SAM" id="Phobius"/>
    </source>
</evidence>
<dbReference type="PROSITE" id="PS50076">
    <property type="entry name" value="DNAJ_2"/>
    <property type="match status" value="1"/>
</dbReference>
<proteinExistence type="inferred from homology"/>
<keyword evidence="5" id="KW-0143">Chaperone</keyword>
<name>T1H1B5_MEGSC</name>
<dbReference type="FunFam" id="1.10.287.110:FF:000036">
    <property type="entry name" value="dnaJ homolog subfamily C member 25"/>
    <property type="match status" value="1"/>
</dbReference>
<dbReference type="GO" id="GO:0005789">
    <property type="term" value="C:endoplasmic reticulum membrane"/>
    <property type="evidence" value="ECO:0007669"/>
    <property type="project" value="TreeGrafter"/>
</dbReference>
<dbReference type="SMART" id="SM00271">
    <property type="entry name" value="DnaJ"/>
    <property type="match status" value="1"/>
</dbReference>
<reference evidence="10" key="2">
    <citation type="submission" date="2015-06" db="UniProtKB">
        <authorList>
            <consortium name="EnsemblMetazoa"/>
        </authorList>
    </citation>
    <scope>IDENTIFICATION</scope>
</reference>
<feature type="chain" id="PRO_5004577906" description="J domain-containing protein" evidence="8">
    <location>
        <begin position="18"/>
        <end position="317"/>
    </location>
</feature>
<keyword evidence="2 7" id="KW-0812">Transmembrane</keyword>
<dbReference type="InterPro" id="IPR036869">
    <property type="entry name" value="J_dom_sf"/>
</dbReference>
<comment type="subcellular location">
    <subcellularLocation>
        <location evidence="1">Membrane</location>
        <topology evidence="1">Multi-pass membrane protein</topology>
    </subcellularLocation>
</comment>
<dbReference type="OMA" id="WFWRYTV"/>
<dbReference type="InterPro" id="IPR018253">
    <property type="entry name" value="DnaJ_domain_CS"/>
</dbReference>
<protein>
    <recommendedName>
        <fullName evidence="9">J domain-containing protein</fullName>
    </recommendedName>
</protein>
<evidence type="ECO:0000313" key="10">
    <source>
        <dbReference type="EnsemblMetazoa" id="MESCA009974-PA"/>
    </source>
</evidence>
<evidence type="ECO:0000256" key="1">
    <source>
        <dbReference type="ARBA" id="ARBA00004141"/>
    </source>
</evidence>
<dbReference type="Pfam" id="PF00226">
    <property type="entry name" value="DnaJ"/>
    <property type="match status" value="1"/>
</dbReference>
<dbReference type="Proteomes" id="UP000015102">
    <property type="component" value="Unassembled WGS sequence"/>
</dbReference>
<keyword evidence="8" id="KW-0732">Signal</keyword>
<evidence type="ECO:0000256" key="3">
    <source>
        <dbReference type="ARBA" id="ARBA00022989"/>
    </source>
</evidence>
<feature type="transmembrane region" description="Helical" evidence="7">
    <location>
        <begin position="216"/>
        <end position="235"/>
    </location>
</feature>
<evidence type="ECO:0000256" key="2">
    <source>
        <dbReference type="ARBA" id="ARBA00022692"/>
    </source>
</evidence>
<feature type="domain" description="J" evidence="9">
    <location>
        <begin position="28"/>
        <end position="96"/>
    </location>
</feature>
<sequence length="317" mass="37935">MLTFCLHLLVLLPTSSALLEGLYCGTENCYDVLGVTRESSRQEIVKAYRSLARIHHPDMHRTQEKKLEAEEMFKKIATAYEILRDEESRSDYDYMLDNPSAYYSHYYNYYRRRVSPKVDIRLVIIVTITLISVFQYYSGVSRYEEAITYFTTIQKYRNKAMEMAKDEINEKVNKKGKSKLSKSEQKSELEKIIRKVIEEKMDIQGAYAKPSIKNTLWVQLVLLPYTLGCYILWNIKWIWNFNILKKPYGDEEKLYLIRRYMSLGQNQFDAKEESEKQEYLEMELWIKENFLEWKQIQRKNRRSCWLIIPDTNPTEDT</sequence>
<evidence type="ECO:0000259" key="9">
    <source>
        <dbReference type="PROSITE" id="PS50076"/>
    </source>
</evidence>
<dbReference type="AlphaFoldDB" id="T1H1B5"/>
<dbReference type="PROSITE" id="PS00636">
    <property type="entry name" value="DNAJ_1"/>
    <property type="match status" value="1"/>
</dbReference>
<dbReference type="InterPro" id="IPR044632">
    <property type="entry name" value="DNAJC25-like"/>
</dbReference>
<evidence type="ECO:0000256" key="8">
    <source>
        <dbReference type="SAM" id="SignalP"/>
    </source>
</evidence>
<keyword evidence="11" id="KW-1185">Reference proteome</keyword>
<dbReference type="STRING" id="36166.T1H1B5"/>
<keyword evidence="4 7" id="KW-0472">Membrane</keyword>
<dbReference type="InterPro" id="IPR001623">
    <property type="entry name" value="DnaJ_domain"/>
</dbReference>
<evidence type="ECO:0000256" key="4">
    <source>
        <dbReference type="ARBA" id="ARBA00023136"/>
    </source>
</evidence>
<evidence type="ECO:0000256" key="5">
    <source>
        <dbReference type="ARBA" id="ARBA00023186"/>
    </source>
</evidence>
<dbReference type="EMBL" id="CAQQ02180137">
    <property type="status" value="NOT_ANNOTATED_CDS"/>
    <property type="molecule type" value="Genomic_DNA"/>
</dbReference>
<reference evidence="11" key="1">
    <citation type="submission" date="2013-02" db="EMBL/GenBank/DDBJ databases">
        <authorList>
            <person name="Hughes D."/>
        </authorList>
    </citation>
    <scope>NUCLEOTIDE SEQUENCE</scope>
    <source>
        <strain>Durham</strain>
        <strain evidence="11">NC isolate 2 -- Noor lab</strain>
    </source>
</reference>
<dbReference type="Gene3D" id="1.10.287.110">
    <property type="entry name" value="DnaJ domain"/>
    <property type="match status" value="1"/>
</dbReference>
<dbReference type="HOGENOM" id="CLU_055735_0_0_1"/>
<dbReference type="EnsemblMetazoa" id="MESCA009974-RA">
    <property type="protein sequence ID" value="MESCA009974-PA"/>
    <property type="gene ID" value="MESCA009974"/>
</dbReference>
<feature type="signal peptide" evidence="8">
    <location>
        <begin position="1"/>
        <end position="17"/>
    </location>
</feature>
<dbReference type="PANTHER" id="PTHR44176:SF1">
    <property type="entry name" value="DNAJ HOMOLOG SUBFAMILY C MEMBER 25"/>
    <property type="match status" value="1"/>
</dbReference>
<accession>T1H1B5</accession>
<dbReference type="PRINTS" id="PR00625">
    <property type="entry name" value="JDOMAIN"/>
</dbReference>
<dbReference type="GO" id="GO:0006457">
    <property type="term" value="P:protein folding"/>
    <property type="evidence" value="ECO:0007669"/>
    <property type="project" value="InterPro"/>
</dbReference>
<comment type="similarity">
    <text evidence="6">Belongs to the DNAJC25 family.</text>
</comment>
<evidence type="ECO:0000313" key="11">
    <source>
        <dbReference type="Proteomes" id="UP000015102"/>
    </source>
</evidence>
<keyword evidence="3 7" id="KW-1133">Transmembrane helix</keyword>
<dbReference type="SUPFAM" id="SSF46565">
    <property type="entry name" value="Chaperone J-domain"/>
    <property type="match status" value="1"/>
</dbReference>
<organism evidence="10 11">
    <name type="scientific">Megaselia scalaris</name>
    <name type="common">Humpbacked fly</name>
    <name type="synonym">Phora scalaris</name>
    <dbReference type="NCBI Taxonomy" id="36166"/>
    <lineage>
        <taxon>Eukaryota</taxon>
        <taxon>Metazoa</taxon>
        <taxon>Ecdysozoa</taxon>
        <taxon>Arthropoda</taxon>
        <taxon>Hexapoda</taxon>
        <taxon>Insecta</taxon>
        <taxon>Pterygota</taxon>
        <taxon>Neoptera</taxon>
        <taxon>Endopterygota</taxon>
        <taxon>Diptera</taxon>
        <taxon>Brachycera</taxon>
        <taxon>Muscomorpha</taxon>
        <taxon>Platypezoidea</taxon>
        <taxon>Phoridae</taxon>
        <taxon>Megaseliini</taxon>
        <taxon>Megaselia</taxon>
    </lineage>
</organism>
<dbReference type="PANTHER" id="PTHR44176">
    <property type="entry name" value="DNAJ HOMOLOG SUBFAMILY C MEMBER 25"/>
    <property type="match status" value="1"/>
</dbReference>